<dbReference type="EMBL" id="KZ302082">
    <property type="protein sequence ID" value="PFH47973.1"/>
    <property type="molecule type" value="Genomic_DNA"/>
</dbReference>
<sequence>MVDKVHERRESVWFGSAFLLSMMSSKNAMKMEENASATRERTKEWYIIESSKVPIHTPSLLAFNRTANSAPNATVDSFCMAFQLQI</sequence>
<dbReference type="Proteomes" id="UP000242287">
    <property type="component" value="Unassembled WGS sequence"/>
</dbReference>
<protein>
    <submittedName>
        <fullName evidence="1">Uncharacterized protein</fullName>
    </submittedName>
</protein>
<organism evidence="1 2">
    <name type="scientific">Amanita thiersii Skay4041</name>
    <dbReference type="NCBI Taxonomy" id="703135"/>
    <lineage>
        <taxon>Eukaryota</taxon>
        <taxon>Fungi</taxon>
        <taxon>Dikarya</taxon>
        <taxon>Basidiomycota</taxon>
        <taxon>Agaricomycotina</taxon>
        <taxon>Agaricomycetes</taxon>
        <taxon>Agaricomycetidae</taxon>
        <taxon>Agaricales</taxon>
        <taxon>Pluteineae</taxon>
        <taxon>Amanitaceae</taxon>
        <taxon>Amanita</taxon>
    </lineage>
</organism>
<accession>A0A2A9NJX2</accession>
<reference evidence="1 2" key="1">
    <citation type="submission" date="2014-02" db="EMBL/GenBank/DDBJ databases">
        <title>Transposable element dynamics among asymbiotic and ectomycorrhizal Amanita fungi.</title>
        <authorList>
            <consortium name="DOE Joint Genome Institute"/>
            <person name="Hess J."/>
            <person name="Skrede I."/>
            <person name="Wolfe B."/>
            <person name="LaButti K."/>
            <person name="Ohm R.A."/>
            <person name="Grigoriev I.V."/>
            <person name="Pringle A."/>
        </authorList>
    </citation>
    <scope>NUCLEOTIDE SEQUENCE [LARGE SCALE GENOMIC DNA]</scope>
    <source>
        <strain evidence="1 2">SKay4041</strain>
    </source>
</reference>
<evidence type="ECO:0000313" key="2">
    <source>
        <dbReference type="Proteomes" id="UP000242287"/>
    </source>
</evidence>
<gene>
    <name evidence="1" type="ORF">AMATHDRAFT_66431</name>
</gene>
<name>A0A2A9NJX2_9AGAR</name>
<dbReference type="AlphaFoldDB" id="A0A2A9NJX2"/>
<keyword evidence="2" id="KW-1185">Reference proteome</keyword>
<proteinExistence type="predicted"/>
<evidence type="ECO:0000313" key="1">
    <source>
        <dbReference type="EMBL" id="PFH47973.1"/>
    </source>
</evidence>